<evidence type="ECO:0000313" key="1">
    <source>
        <dbReference type="EMBL" id="OOR06335.1"/>
    </source>
</evidence>
<dbReference type="EMBL" id="MUAI01000008">
    <property type="protein sequence ID" value="OOR06335.1"/>
    <property type="molecule type" value="Genomic_DNA"/>
</dbReference>
<organism evidence="1 2">
    <name type="scientific">Bacillus mycoides</name>
    <dbReference type="NCBI Taxonomy" id="1405"/>
    <lineage>
        <taxon>Bacteria</taxon>
        <taxon>Bacillati</taxon>
        <taxon>Bacillota</taxon>
        <taxon>Bacilli</taxon>
        <taxon>Bacillales</taxon>
        <taxon>Bacillaceae</taxon>
        <taxon>Bacillus</taxon>
        <taxon>Bacillus cereus group</taxon>
    </lineage>
</organism>
<evidence type="ECO:0000313" key="2">
    <source>
        <dbReference type="Proteomes" id="UP000190696"/>
    </source>
</evidence>
<dbReference type="AlphaFoldDB" id="A0A1S9T8J4"/>
<dbReference type="PANTHER" id="PTHR37316">
    <property type="entry name" value="TEICHOIC ACID GLYCEROL-PHOSPHATE PRIMASE"/>
    <property type="match status" value="1"/>
</dbReference>
<dbReference type="RefSeq" id="WP_165690434.1">
    <property type="nucleotide sequence ID" value="NZ_JARLYK010000031.1"/>
</dbReference>
<dbReference type="Proteomes" id="UP000190696">
    <property type="component" value="Unassembled WGS sequence"/>
</dbReference>
<name>A0A1S9T8J4_BACMY</name>
<dbReference type="Gene3D" id="3.40.50.12580">
    <property type="match status" value="1"/>
</dbReference>
<reference evidence="1 2" key="1">
    <citation type="submission" date="2017-01" db="EMBL/GenBank/DDBJ databases">
        <title>Bacillus cereus isolates.</title>
        <authorList>
            <person name="Beno S.M."/>
        </authorList>
    </citation>
    <scope>NUCLEOTIDE SEQUENCE [LARGE SCALE GENOMIC DNA]</scope>
    <source>
        <strain evidence="1 2">FSL W7-1108</strain>
    </source>
</reference>
<gene>
    <name evidence="1" type="ORF">BW900_13060</name>
</gene>
<dbReference type="SUPFAM" id="SSF53756">
    <property type="entry name" value="UDP-Glycosyltransferase/glycogen phosphorylase"/>
    <property type="match status" value="1"/>
</dbReference>
<dbReference type="GO" id="GO:0047355">
    <property type="term" value="F:CDP-glycerol glycerophosphotransferase activity"/>
    <property type="evidence" value="ECO:0007669"/>
    <property type="project" value="InterPro"/>
</dbReference>
<proteinExistence type="predicted"/>
<dbReference type="GO" id="GO:0016020">
    <property type="term" value="C:membrane"/>
    <property type="evidence" value="ECO:0007669"/>
    <property type="project" value="InterPro"/>
</dbReference>
<dbReference type="Pfam" id="PF04464">
    <property type="entry name" value="Glyphos_transf"/>
    <property type="match status" value="1"/>
</dbReference>
<protein>
    <recommendedName>
        <fullName evidence="3">Teichoic acid biosynthesis protein</fullName>
    </recommendedName>
</protein>
<comment type="caution">
    <text evidence="1">The sequence shown here is derived from an EMBL/GenBank/DDBJ whole genome shotgun (WGS) entry which is preliminary data.</text>
</comment>
<sequence>MKGEIELKVKVLLEEMKITQNKSIELEISIQTDGNMQDIYERVKGLFIHKGNSKKQLSLSSMKIHKDRIICVLPISGLSEIMNNGKLKVYLQLDKDIVVLHVYNNLEKEFFICPDNTIFQVNAINSVEQFVEFSRKDSVGIVVSANEIFENEEKDFVILGDFSPKSKRREVYLKEFFLKNGLTKEVKNLTDLKVNDSTNEYQVTLNLKGNPLYEGNWELYCEGELNGKSVLIKVENKQEKKVVGHYFRYNDQLYYHVFSRNNKQELILKIEKNEERMVSTKIKTVNLGQNKLTIEGFVQFNCMVDAENQMVELLFIHRDTKRHQSHPIRIINHSFTKTIAFEEGDFFEEKGIWDVFLSFKVSGVKDRVPLNLDSTLEAKMDFVVIPKTIYSRSGTIKRIRPYVTLDNNLAVLVRDEGVYCDVIRVDYEASKLIVKGFVSIPDVNYVLKDVYLHEESMDLKINCINEFSEGDGGYYFNSSYDWDSFDIETIGEVNLQFMIYIEGNGNNIVFKFISNLDDIKNKAKAIIYPSLNRNVNGHPIQIQPYYTNQNELSVSVQNSLQSYCTEMDVNKDNIKLKIYSTVEKQLELQDARLVFKEKKTGQTVTQKGKLNNLNEYLFYINSSFMKVNELHDAGKWDVYFAANVNNNNVETMVLCEDINIINKNSTFKENTIKMESGLYCSTFFNKKDKIMSLEIRSLKAHERKKEKIKFLMARGVAKVWSKFRKKPVWLIGENLGEVAQDNGFAFFESCVKNKTSENYYYVSTTNNKNMANLEPYKEKVLRYDSFKHLVLYHLSEYLIVSHGIRDVIPSIVHPKMGSNPKKVIYLQHGIIAMKKLQFNRKSYNGMIKKFVVSSTHEQNIMINEMNFKKDQVMVTGLARFDSLVDKSKSRKTREILLMPTWRDWIIDSKKEFLASDFYVHYSQLLKDKRLHNLLEENDLVLKFFPHIEIQKKYKDEFSSLNKRIQIVKLGEESVKELMQSSSLMITDYSSVVFDFNYLKKPSIFYHFDINDYLKHRGSYVDLSRELVGDIAYTKDEVIKYINEYVQKDFKYKPKYLIKSKKYYARHDKKNFERIYKEIKKISNEK</sequence>
<dbReference type="PANTHER" id="PTHR37316:SF3">
    <property type="entry name" value="TEICHOIC ACID GLYCEROL-PHOSPHATE TRANSFERASE"/>
    <property type="match status" value="1"/>
</dbReference>
<dbReference type="InterPro" id="IPR051612">
    <property type="entry name" value="Teichoic_Acid_Biosynth"/>
</dbReference>
<evidence type="ECO:0008006" key="3">
    <source>
        <dbReference type="Google" id="ProtNLM"/>
    </source>
</evidence>
<dbReference type="InterPro" id="IPR043148">
    <property type="entry name" value="TagF_C"/>
</dbReference>
<dbReference type="InterPro" id="IPR007554">
    <property type="entry name" value="Glycerophosphate_synth"/>
</dbReference>
<accession>A0A1S9T8J4</accession>